<evidence type="ECO:0000313" key="2">
    <source>
        <dbReference type="Proteomes" id="UP000319852"/>
    </source>
</evidence>
<reference evidence="1 2" key="1">
    <citation type="submission" date="2019-02" db="EMBL/GenBank/DDBJ databases">
        <title>Deep-cultivation of Planctomycetes and their phenomic and genomic characterization uncovers novel biology.</title>
        <authorList>
            <person name="Wiegand S."/>
            <person name="Jogler M."/>
            <person name="Boedeker C."/>
            <person name="Pinto D."/>
            <person name="Vollmers J."/>
            <person name="Rivas-Marin E."/>
            <person name="Kohn T."/>
            <person name="Peeters S.H."/>
            <person name="Heuer A."/>
            <person name="Rast P."/>
            <person name="Oberbeckmann S."/>
            <person name="Bunk B."/>
            <person name="Jeske O."/>
            <person name="Meyerdierks A."/>
            <person name="Storesund J.E."/>
            <person name="Kallscheuer N."/>
            <person name="Luecker S."/>
            <person name="Lage O.M."/>
            <person name="Pohl T."/>
            <person name="Merkel B.J."/>
            <person name="Hornburger P."/>
            <person name="Mueller R.-W."/>
            <person name="Bruemmer F."/>
            <person name="Labrenz M."/>
            <person name="Spormann A.M."/>
            <person name="Op den Camp H."/>
            <person name="Overmann J."/>
            <person name="Amann R."/>
            <person name="Jetten M.S.M."/>
            <person name="Mascher T."/>
            <person name="Medema M.H."/>
            <person name="Devos D.P."/>
            <person name="Kaster A.-K."/>
            <person name="Ovreas L."/>
            <person name="Rohde M."/>
            <person name="Galperin M.Y."/>
            <person name="Jogler C."/>
        </authorList>
    </citation>
    <scope>NUCLEOTIDE SEQUENCE [LARGE SCALE GENOMIC DNA]</scope>
    <source>
        <strain evidence="1 2">HG15A2</strain>
    </source>
</reference>
<keyword evidence="2" id="KW-1185">Reference proteome</keyword>
<proteinExistence type="predicted"/>
<evidence type="ECO:0000313" key="1">
    <source>
        <dbReference type="EMBL" id="QDS99074.1"/>
    </source>
</evidence>
<gene>
    <name evidence="1" type="ORF">HG15A2_23640</name>
</gene>
<protein>
    <submittedName>
        <fullName evidence="1">Uncharacterized protein</fullName>
    </submittedName>
</protein>
<name>A0A517MW16_9BACT</name>
<dbReference type="EMBL" id="CP036263">
    <property type="protein sequence ID" value="QDS99074.1"/>
    <property type="molecule type" value="Genomic_DNA"/>
</dbReference>
<dbReference type="Proteomes" id="UP000319852">
    <property type="component" value="Chromosome"/>
</dbReference>
<accession>A0A517MW16</accession>
<sequence length="137" mass="14778">MLVDLFYLTLRKGLVSAVLVFALVGCVGEEGIPRYNIRGTVTFKGAPVPAGTVRFRPESKSGRDAPSGYALIQQGQYDTALTKRGTIGGQQIVEIRGFDGNTAPEMPMGSPLFDGYQTQVDLPTNSTEMDFEVGKTQ</sequence>
<dbReference type="KEGG" id="amob:HG15A2_23640"/>
<dbReference type="AlphaFoldDB" id="A0A517MW16"/>
<organism evidence="1 2">
    <name type="scientific">Adhaeretor mobilis</name>
    <dbReference type="NCBI Taxonomy" id="1930276"/>
    <lineage>
        <taxon>Bacteria</taxon>
        <taxon>Pseudomonadati</taxon>
        <taxon>Planctomycetota</taxon>
        <taxon>Planctomycetia</taxon>
        <taxon>Pirellulales</taxon>
        <taxon>Lacipirellulaceae</taxon>
        <taxon>Adhaeretor</taxon>
    </lineage>
</organism>